<feature type="binding site" evidence="4">
    <location>
        <position position="115"/>
    </location>
    <ligand>
        <name>substrate</name>
    </ligand>
</feature>
<dbReference type="InterPro" id="IPR022272">
    <property type="entry name" value="Lipocalin_CS"/>
</dbReference>
<dbReference type="InterPro" id="IPR000566">
    <property type="entry name" value="Lipocln_cytosolic_FA-bd_dom"/>
</dbReference>
<evidence type="ECO:0000256" key="1">
    <source>
        <dbReference type="ARBA" id="ARBA00006889"/>
    </source>
</evidence>
<evidence type="ECO:0000313" key="6">
    <source>
        <dbReference type="EMBL" id="KAL3286333.1"/>
    </source>
</evidence>
<dbReference type="InterPro" id="IPR022271">
    <property type="entry name" value="Lipocalin_ApoD"/>
</dbReference>
<dbReference type="Proteomes" id="UP001516400">
    <property type="component" value="Unassembled WGS sequence"/>
</dbReference>
<dbReference type="FunFam" id="2.40.128.20:FF:000026">
    <property type="entry name" value="Apolipoprotein D-like Protein"/>
    <property type="match status" value="1"/>
</dbReference>
<dbReference type="Gene3D" id="2.40.128.20">
    <property type="match status" value="1"/>
</dbReference>
<reference evidence="6 7" key="1">
    <citation type="journal article" date="2021" name="BMC Biol.">
        <title>Horizontally acquired antibacterial genes associated with adaptive radiation of ladybird beetles.</title>
        <authorList>
            <person name="Li H.S."/>
            <person name="Tang X.F."/>
            <person name="Huang Y.H."/>
            <person name="Xu Z.Y."/>
            <person name="Chen M.L."/>
            <person name="Du X.Y."/>
            <person name="Qiu B.Y."/>
            <person name="Chen P.T."/>
            <person name="Zhang W."/>
            <person name="Slipinski A."/>
            <person name="Escalona H.E."/>
            <person name="Waterhouse R.M."/>
            <person name="Zwick A."/>
            <person name="Pang H."/>
        </authorList>
    </citation>
    <scope>NUCLEOTIDE SEQUENCE [LARGE SCALE GENOMIC DNA]</scope>
    <source>
        <strain evidence="6">SYSU2018</strain>
    </source>
</reference>
<feature type="signal peptide" evidence="3">
    <location>
        <begin position="1"/>
        <end position="17"/>
    </location>
</feature>
<dbReference type="CDD" id="cd19437">
    <property type="entry name" value="lipocalin_apoD-like"/>
    <property type="match status" value="1"/>
</dbReference>
<dbReference type="PIRSF" id="PIRSF036893">
    <property type="entry name" value="Lipocalin_ApoD"/>
    <property type="match status" value="1"/>
</dbReference>
<dbReference type="AlphaFoldDB" id="A0ABD2P5Q5"/>
<accession>A0ABD2P5Q5</accession>
<dbReference type="PRINTS" id="PR01273">
    <property type="entry name" value="INVTBRTCOLOR"/>
</dbReference>
<proteinExistence type="inferred from homology"/>
<evidence type="ECO:0000313" key="7">
    <source>
        <dbReference type="Proteomes" id="UP001516400"/>
    </source>
</evidence>
<evidence type="ECO:0000256" key="4">
    <source>
        <dbReference type="PIRSR" id="PIRSR036893-51"/>
    </source>
</evidence>
<keyword evidence="2" id="KW-1015">Disulfide bond</keyword>
<keyword evidence="3" id="KW-0732">Signal</keyword>
<dbReference type="InterPro" id="IPR003057">
    <property type="entry name" value="Invtbrt_color"/>
</dbReference>
<dbReference type="GO" id="GO:0006950">
    <property type="term" value="P:response to stress"/>
    <property type="evidence" value="ECO:0007669"/>
    <property type="project" value="UniProtKB-ARBA"/>
</dbReference>
<keyword evidence="7" id="KW-1185">Reference proteome</keyword>
<dbReference type="InterPro" id="IPR012674">
    <property type="entry name" value="Calycin"/>
</dbReference>
<organism evidence="6 7">
    <name type="scientific">Cryptolaemus montrouzieri</name>
    <dbReference type="NCBI Taxonomy" id="559131"/>
    <lineage>
        <taxon>Eukaryota</taxon>
        <taxon>Metazoa</taxon>
        <taxon>Ecdysozoa</taxon>
        <taxon>Arthropoda</taxon>
        <taxon>Hexapoda</taxon>
        <taxon>Insecta</taxon>
        <taxon>Pterygota</taxon>
        <taxon>Neoptera</taxon>
        <taxon>Endopterygota</taxon>
        <taxon>Coleoptera</taxon>
        <taxon>Polyphaga</taxon>
        <taxon>Cucujiformia</taxon>
        <taxon>Coccinelloidea</taxon>
        <taxon>Coccinellidae</taxon>
        <taxon>Scymninae</taxon>
        <taxon>Scymnini</taxon>
        <taxon>Cryptolaemus</taxon>
    </lineage>
</organism>
<dbReference type="EMBL" id="JABFTP020000185">
    <property type="protein sequence ID" value="KAL3286333.1"/>
    <property type="molecule type" value="Genomic_DNA"/>
</dbReference>
<evidence type="ECO:0000256" key="3">
    <source>
        <dbReference type="PIRNR" id="PIRNR036893"/>
    </source>
</evidence>
<dbReference type="Pfam" id="PF08212">
    <property type="entry name" value="Lipocalin_2"/>
    <property type="match status" value="1"/>
</dbReference>
<comment type="similarity">
    <text evidence="1 3">Belongs to the calycin superfamily. Lipocalin family.</text>
</comment>
<protein>
    <recommendedName>
        <fullName evidence="5">Lipocalin/cytosolic fatty-acid binding domain-containing protein</fullName>
    </recommendedName>
</protein>
<dbReference type="PANTHER" id="PTHR10612:SF34">
    <property type="entry name" value="APOLIPOPROTEIN D"/>
    <property type="match status" value="1"/>
</dbReference>
<dbReference type="PRINTS" id="PR00179">
    <property type="entry name" value="LIPOCALIN"/>
</dbReference>
<dbReference type="SUPFAM" id="SSF50814">
    <property type="entry name" value="Lipocalins"/>
    <property type="match status" value="1"/>
</dbReference>
<feature type="domain" description="Lipocalin/cytosolic fatty-acid binding" evidence="5">
    <location>
        <begin position="35"/>
        <end position="167"/>
    </location>
</feature>
<comment type="caution">
    <text evidence="6">The sequence shown here is derived from an EMBL/GenBank/DDBJ whole genome shotgun (WGS) entry which is preliminary data.</text>
</comment>
<feature type="chain" id="PRO_5044537036" description="Lipocalin/cytosolic fatty-acid binding domain-containing protein" evidence="3">
    <location>
        <begin position="18"/>
        <end position="190"/>
    </location>
</feature>
<dbReference type="PANTHER" id="PTHR10612">
    <property type="entry name" value="APOLIPOPROTEIN D"/>
    <property type="match status" value="1"/>
</dbReference>
<sequence>MIKCLIILLIWTYGTNAQVPGLGHCPKINSVQTNFDLNKYLGKWYEAEKYFSFFEIGGRCNSATYSLNEDGTVKVFNEELNSITGSQTSIEGVARFAGAAKDAKLLVRFPSVPVQFGEVPYWILETDYDSYAVIWSCTELPIISTKFAWILTREQNPSPEVLQKAYGVFDRFNLDKGALEKTDHKDCPKN</sequence>
<evidence type="ECO:0000256" key="2">
    <source>
        <dbReference type="ARBA" id="ARBA00023157"/>
    </source>
</evidence>
<evidence type="ECO:0000259" key="5">
    <source>
        <dbReference type="Pfam" id="PF08212"/>
    </source>
</evidence>
<name>A0ABD2P5Q5_9CUCU</name>
<dbReference type="PROSITE" id="PS00213">
    <property type="entry name" value="LIPOCALIN"/>
    <property type="match status" value="1"/>
</dbReference>
<gene>
    <name evidence="6" type="ORF">HHI36_000841</name>
</gene>